<accession>A0A2Z5FTN0</accession>
<sequence length="37" mass="4574">MFHERLNITKVNRYLGMLFEWTELMILQSPQRPLLRV</sequence>
<reference evidence="1 2" key="1">
    <citation type="journal article" date="2018" name="Front. Microbiol.">
        <title>Hydrolytic Capabilities as a Key to Environmental Success: Chitinolytic and Cellulolytic Acidobacteria From Acidic Sub-arctic Soils and Boreal Peatlands.</title>
        <authorList>
            <person name="Belova S.E."/>
            <person name="Ravin N.V."/>
            <person name="Pankratov T.A."/>
            <person name="Rakitin A.L."/>
            <person name="Ivanova A.A."/>
            <person name="Beletsky A.V."/>
            <person name="Mardanov A.V."/>
            <person name="Sinninghe Damste J.S."/>
            <person name="Dedysh S.N."/>
        </authorList>
    </citation>
    <scope>NUCLEOTIDE SEQUENCE [LARGE SCALE GENOMIC DNA]</scope>
    <source>
        <strain evidence="1 2">SBC82</strain>
    </source>
</reference>
<dbReference type="Proteomes" id="UP000253606">
    <property type="component" value="Chromosome"/>
</dbReference>
<keyword evidence="2" id="KW-1185">Reference proteome</keyword>
<evidence type="ECO:0000313" key="2">
    <source>
        <dbReference type="Proteomes" id="UP000253606"/>
    </source>
</evidence>
<name>A0A2Z5FTN0_9BACT</name>
<proteinExistence type="predicted"/>
<gene>
    <name evidence="1" type="ORF">ACPOL_0809</name>
</gene>
<dbReference type="EMBL" id="CP030840">
    <property type="protein sequence ID" value="AXC10170.1"/>
    <property type="molecule type" value="Genomic_DNA"/>
</dbReference>
<protein>
    <submittedName>
        <fullName evidence="1">Uncharacterized protein</fullName>
    </submittedName>
</protein>
<organism evidence="1 2">
    <name type="scientific">Acidisarcina polymorpha</name>
    <dbReference type="NCBI Taxonomy" id="2211140"/>
    <lineage>
        <taxon>Bacteria</taxon>
        <taxon>Pseudomonadati</taxon>
        <taxon>Acidobacteriota</taxon>
        <taxon>Terriglobia</taxon>
        <taxon>Terriglobales</taxon>
        <taxon>Acidobacteriaceae</taxon>
        <taxon>Acidisarcina</taxon>
    </lineage>
</organism>
<evidence type="ECO:0000313" key="1">
    <source>
        <dbReference type="EMBL" id="AXC10170.1"/>
    </source>
</evidence>
<dbReference type="AlphaFoldDB" id="A0A2Z5FTN0"/>
<dbReference type="KEGG" id="abas:ACPOL_0809"/>